<comment type="caution">
    <text evidence="1">The sequence shown here is derived from an EMBL/GenBank/DDBJ whole genome shotgun (WGS) entry which is preliminary data.</text>
</comment>
<evidence type="ECO:0000313" key="1">
    <source>
        <dbReference type="EMBL" id="GIY10499.1"/>
    </source>
</evidence>
<evidence type="ECO:0008006" key="3">
    <source>
        <dbReference type="Google" id="ProtNLM"/>
    </source>
</evidence>
<proteinExistence type="predicted"/>
<accession>A0AAV4QNU1</accession>
<dbReference type="Proteomes" id="UP001054945">
    <property type="component" value="Unassembled WGS sequence"/>
</dbReference>
<reference evidence="1 2" key="1">
    <citation type="submission" date="2021-06" db="EMBL/GenBank/DDBJ databases">
        <title>Caerostris extrusa draft genome.</title>
        <authorList>
            <person name="Kono N."/>
            <person name="Arakawa K."/>
        </authorList>
    </citation>
    <scope>NUCLEOTIDE SEQUENCE [LARGE SCALE GENOMIC DNA]</scope>
</reference>
<dbReference type="AlphaFoldDB" id="A0AAV4QNU1"/>
<name>A0AAV4QNU1_CAEEX</name>
<keyword evidence="2" id="KW-1185">Reference proteome</keyword>
<protein>
    <recommendedName>
        <fullName evidence="3">TLDc domain-containing protein</fullName>
    </recommendedName>
</protein>
<dbReference type="EMBL" id="BPLR01006534">
    <property type="protein sequence ID" value="GIY10499.1"/>
    <property type="molecule type" value="Genomic_DNA"/>
</dbReference>
<gene>
    <name evidence="1" type="ORF">CEXT_238101</name>
</gene>
<evidence type="ECO:0000313" key="2">
    <source>
        <dbReference type="Proteomes" id="UP001054945"/>
    </source>
</evidence>
<organism evidence="1 2">
    <name type="scientific">Caerostris extrusa</name>
    <name type="common">Bark spider</name>
    <name type="synonym">Caerostris bankana</name>
    <dbReference type="NCBI Taxonomy" id="172846"/>
    <lineage>
        <taxon>Eukaryota</taxon>
        <taxon>Metazoa</taxon>
        <taxon>Ecdysozoa</taxon>
        <taxon>Arthropoda</taxon>
        <taxon>Chelicerata</taxon>
        <taxon>Arachnida</taxon>
        <taxon>Araneae</taxon>
        <taxon>Araneomorphae</taxon>
        <taxon>Entelegynae</taxon>
        <taxon>Araneoidea</taxon>
        <taxon>Araneidae</taxon>
        <taxon>Caerostris</taxon>
    </lineage>
</organism>
<sequence length="91" mass="10196">MKSLHWARKRRTPPAAAGVEFLLSFFCDCQKTCFITFVTGEGAKTNGCFSVIHGISFRGSRKYEFNTDIKNVFDDECFLLIGNGDIYKGGN</sequence>